<accession>A0ACA9L892</accession>
<evidence type="ECO:0000313" key="2">
    <source>
        <dbReference type="Proteomes" id="UP000789860"/>
    </source>
</evidence>
<gene>
    <name evidence="1" type="ORF">SCALOS_LOCUS3665</name>
</gene>
<dbReference type="EMBL" id="CAJVPM010004263">
    <property type="protein sequence ID" value="CAG8511177.1"/>
    <property type="molecule type" value="Genomic_DNA"/>
</dbReference>
<comment type="caution">
    <text evidence="1">The sequence shown here is derived from an EMBL/GenBank/DDBJ whole genome shotgun (WGS) entry which is preliminary data.</text>
</comment>
<protein>
    <submittedName>
        <fullName evidence="1">8885_t:CDS:1</fullName>
    </submittedName>
</protein>
<evidence type="ECO:0000313" key="1">
    <source>
        <dbReference type="EMBL" id="CAG8511177.1"/>
    </source>
</evidence>
<name>A0ACA9L892_9GLOM</name>
<sequence>KANRITRAFLKLRAMQKQLVVPESSAAELLEVSSRISEMLTYLAAVAREYKLRNLEDSTKGSLLRDSLPVRVVRQYMKCLPPEVHMEIWARNLALDFEVQNRSTGEGQVYSDRKNRTGEKLSVVAISAIVKHFARNAELQGRYTAYNLRIGVQQ</sequence>
<dbReference type="Proteomes" id="UP000789860">
    <property type="component" value="Unassembled WGS sequence"/>
</dbReference>
<keyword evidence="2" id="KW-1185">Reference proteome</keyword>
<proteinExistence type="predicted"/>
<reference evidence="1" key="1">
    <citation type="submission" date="2021-06" db="EMBL/GenBank/DDBJ databases">
        <authorList>
            <person name="Kallberg Y."/>
            <person name="Tangrot J."/>
            <person name="Rosling A."/>
        </authorList>
    </citation>
    <scope>NUCLEOTIDE SEQUENCE</scope>
    <source>
        <strain evidence="1">AU212A</strain>
    </source>
</reference>
<feature type="non-terminal residue" evidence="1">
    <location>
        <position position="1"/>
    </location>
</feature>
<organism evidence="1 2">
    <name type="scientific">Scutellospora calospora</name>
    <dbReference type="NCBI Taxonomy" id="85575"/>
    <lineage>
        <taxon>Eukaryota</taxon>
        <taxon>Fungi</taxon>
        <taxon>Fungi incertae sedis</taxon>
        <taxon>Mucoromycota</taxon>
        <taxon>Glomeromycotina</taxon>
        <taxon>Glomeromycetes</taxon>
        <taxon>Diversisporales</taxon>
        <taxon>Gigasporaceae</taxon>
        <taxon>Scutellospora</taxon>
    </lineage>
</organism>